<keyword evidence="2" id="KW-1133">Transmembrane helix</keyword>
<accession>A0ABT9E205</accession>
<dbReference type="Pfam" id="PF08238">
    <property type="entry name" value="Sel1"/>
    <property type="match status" value="5"/>
</dbReference>
<feature type="transmembrane region" description="Helical" evidence="2">
    <location>
        <begin position="302"/>
        <end position="321"/>
    </location>
</feature>
<dbReference type="PANTHER" id="PTHR45011:SF1">
    <property type="entry name" value="DAP3-BINDING CELL DEATH ENHANCER 1"/>
    <property type="match status" value="1"/>
</dbReference>
<comment type="caution">
    <text evidence="4">The sequence shown here is derived from an EMBL/GenBank/DDBJ whole genome shotgun (WGS) entry which is preliminary data.</text>
</comment>
<dbReference type="EMBL" id="JAUTWS010000016">
    <property type="protein sequence ID" value="MDO9710179.1"/>
    <property type="molecule type" value="Genomic_DNA"/>
</dbReference>
<dbReference type="InterPro" id="IPR011990">
    <property type="entry name" value="TPR-like_helical_dom_sf"/>
</dbReference>
<sequence length="323" mass="34571">MRPPAHRPAIWPALALLAAVASCAPPEPGRSGFGPTVRVCDGGGCREQPTGMVTAELGDRRATPPTDPDAYKGEDPAALRAAAAGGDARAAYLLGQVEEFGLGGRPRRPAEAAAWYDRAAEAGNPWAQFRLANLLAEGRGARRDPARATALTAQAAGAGHPLAAYNLGMMALRGQGVPRDPNEAARWLTLAAEGGVVEAQYTLGTLYLRGDGVPLRLYEGLTWMRQAAQGGYPPAQKAVGRIYMTGLDTMGQDLQEARTWLGLAAGRGDREAQRWLQEIARAEREERDYRRALALQAEQTRAMLYAVTLAAILTPPVVYYLPY</sequence>
<keyword evidence="1" id="KW-0175">Coiled coil</keyword>
<dbReference type="RefSeq" id="WP_305105042.1">
    <property type="nucleotide sequence ID" value="NZ_JAUTWS010000016.1"/>
</dbReference>
<keyword evidence="2" id="KW-0472">Membrane</keyword>
<feature type="coiled-coil region" evidence="1">
    <location>
        <begin position="272"/>
        <end position="299"/>
    </location>
</feature>
<evidence type="ECO:0000256" key="1">
    <source>
        <dbReference type="SAM" id="Coils"/>
    </source>
</evidence>
<dbReference type="InterPro" id="IPR006597">
    <property type="entry name" value="Sel1-like"/>
</dbReference>
<protein>
    <submittedName>
        <fullName evidence="4">Tetratricopeptide repeat protein</fullName>
    </submittedName>
</protein>
<dbReference type="PANTHER" id="PTHR45011">
    <property type="entry name" value="DAP3-BINDING CELL DEATH ENHANCER 1"/>
    <property type="match status" value="1"/>
</dbReference>
<evidence type="ECO:0000313" key="5">
    <source>
        <dbReference type="Proteomes" id="UP001243009"/>
    </source>
</evidence>
<dbReference type="SMART" id="SM00671">
    <property type="entry name" value="SEL1"/>
    <property type="match status" value="5"/>
</dbReference>
<gene>
    <name evidence="4" type="ORF">Q7A36_17635</name>
</gene>
<evidence type="ECO:0000313" key="4">
    <source>
        <dbReference type="EMBL" id="MDO9710179.1"/>
    </source>
</evidence>
<name>A0ABT9E205_9PROT</name>
<dbReference type="PROSITE" id="PS51257">
    <property type="entry name" value="PROKAR_LIPOPROTEIN"/>
    <property type="match status" value="1"/>
</dbReference>
<dbReference type="Gene3D" id="1.25.40.10">
    <property type="entry name" value="Tetratricopeptide repeat domain"/>
    <property type="match status" value="1"/>
</dbReference>
<keyword evidence="5" id="KW-1185">Reference proteome</keyword>
<dbReference type="SUPFAM" id="SSF81901">
    <property type="entry name" value="HCP-like"/>
    <property type="match status" value="2"/>
</dbReference>
<dbReference type="InterPro" id="IPR052748">
    <property type="entry name" value="ISR_Activator"/>
</dbReference>
<keyword evidence="2" id="KW-0812">Transmembrane</keyword>
<proteinExistence type="predicted"/>
<reference evidence="4 5" key="1">
    <citation type="submission" date="2023-08" db="EMBL/GenBank/DDBJ databases">
        <title>The draft genome sequence of Paracraurococcus sp. LOR1-02.</title>
        <authorList>
            <person name="Kingkaew E."/>
            <person name="Tanasupawat S."/>
        </authorList>
    </citation>
    <scope>NUCLEOTIDE SEQUENCE [LARGE SCALE GENOMIC DNA]</scope>
    <source>
        <strain evidence="4 5">LOR1-02</strain>
    </source>
</reference>
<feature type="chain" id="PRO_5046549248" evidence="3">
    <location>
        <begin position="25"/>
        <end position="323"/>
    </location>
</feature>
<evidence type="ECO:0000256" key="2">
    <source>
        <dbReference type="SAM" id="Phobius"/>
    </source>
</evidence>
<keyword evidence="3" id="KW-0732">Signal</keyword>
<evidence type="ECO:0000256" key="3">
    <source>
        <dbReference type="SAM" id="SignalP"/>
    </source>
</evidence>
<dbReference type="Proteomes" id="UP001243009">
    <property type="component" value="Unassembled WGS sequence"/>
</dbReference>
<organism evidence="4 5">
    <name type="scientific">Paracraurococcus lichenis</name>
    <dbReference type="NCBI Taxonomy" id="3064888"/>
    <lineage>
        <taxon>Bacteria</taxon>
        <taxon>Pseudomonadati</taxon>
        <taxon>Pseudomonadota</taxon>
        <taxon>Alphaproteobacteria</taxon>
        <taxon>Acetobacterales</taxon>
        <taxon>Roseomonadaceae</taxon>
        <taxon>Paracraurococcus</taxon>
    </lineage>
</organism>
<feature type="signal peptide" evidence="3">
    <location>
        <begin position="1"/>
        <end position="24"/>
    </location>
</feature>